<organism evidence="2 3">
    <name type="scientific">Spiroplasma taiwanense CT-1</name>
    <dbReference type="NCBI Taxonomy" id="1276220"/>
    <lineage>
        <taxon>Bacteria</taxon>
        <taxon>Bacillati</taxon>
        <taxon>Mycoplasmatota</taxon>
        <taxon>Mollicutes</taxon>
        <taxon>Entomoplasmatales</taxon>
        <taxon>Spiroplasmataceae</taxon>
        <taxon>Spiroplasma</taxon>
    </lineage>
</organism>
<name>S5MB85_9MOLU</name>
<evidence type="ECO:0000313" key="3">
    <source>
        <dbReference type="Proteomes" id="UP000014984"/>
    </source>
</evidence>
<sequence length="444" mass="53025">MKLNSEIWKFNIQVKKITTENIEFANKINSFFKLLKKSFNEKNIKLHKIGDFAYNSYNVFNKVLNIDLAALRYFSKINSKPVDLQEEVLNICKDSKIINEIHTDKNYINIIFNFKNIIINFRIISLIFLKKDKTKFYIANGNKNLQEDLAIQLTRDFKYANKLSSGLLFSLKRLINYVMKNEFCYTYNIDILILRWFYEFISKTLENFILNIYINTEKELDIKKFLLVNNFKLWIKKNVKFYDLITFIIHKFNQTNTYYFNSFNFQNEEIFENISRYSINTNSNFKMPLDYLTNINIFDTNDYDQKTYIQNNLSNVEGLSGISWDKFKNEGHRYIVSPLIKTGIANIAMFQKWLTNKSNELYSNLKSELKSEIKSTKQREAMAELNKIANNWLVKYQSKLNYLKPFFDRKYPFVSLYNPEQLASLIVQTIDKIDQSQWIIKNDN</sequence>
<dbReference type="STRING" id="1276220.STAIW_v1c03830"/>
<proteinExistence type="predicted"/>
<dbReference type="Proteomes" id="UP000014984">
    <property type="component" value="Chromosome"/>
</dbReference>
<dbReference type="RefSeq" id="WP_020834172.1">
    <property type="nucleotide sequence ID" value="NC_021846.1"/>
</dbReference>
<keyword evidence="1" id="KW-0175">Coiled coil</keyword>
<evidence type="ECO:0000313" key="2">
    <source>
        <dbReference type="EMBL" id="AGR41033.1"/>
    </source>
</evidence>
<dbReference type="HOGENOM" id="CLU_615245_0_0_14"/>
<accession>S5MB85</accession>
<dbReference type="AlphaFoldDB" id="S5MB85"/>
<feature type="coiled-coil region" evidence="1">
    <location>
        <begin position="359"/>
        <end position="386"/>
    </location>
</feature>
<dbReference type="KEGG" id="stai:STAIW_v1c03830"/>
<dbReference type="EMBL" id="CP005074">
    <property type="protein sequence ID" value="AGR41033.1"/>
    <property type="molecule type" value="Genomic_DNA"/>
</dbReference>
<keyword evidence="3" id="KW-1185">Reference proteome</keyword>
<dbReference type="OrthoDB" id="387437at2"/>
<reference evidence="2 3" key="1">
    <citation type="journal article" date="2013" name="Genome Biol. Evol.">
        <title>Comparison of metabolic capacities and inference of gene content evolution in mosquito-associated Spiroplasma diminutum and S. taiwanense.</title>
        <authorList>
            <person name="Lo W.S."/>
            <person name="Ku C."/>
            <person name="Chen L.L."/>
            <person name="Chang T.H."/>
            <person name="Kuo C.H."/>
        </authorList>
    </citation>
    <scope>NUCLEOTIDE SEQUENCE [LARGE SCALE GENOMIC DNA]</scope>
    <source>
        <strain evidence="2">CT-1</strain>
    </source>
</reference>
<dbReference type="PATRIC" id="fig|1276220.3.peg.388"/>
<protein>
    <submittedName>
        <fullName evidence="2">Uncharacterized protein</fullName>
    </submittedName>
</protein>
<gene>
    <name evidence="2" type="ORF">STAIW_v1c03830</name>
</gene>
<evidence type="ECO:0000256" key="1">
    <source>
        <dbReference type="SAM" id="Coils"/>
    </source>
</evidence>